<evidence type="ECO:0000256" key="12">
    <source>
        <dbReference type="ARBA" id="ARBA00029757"/>
    </source>
</evidence>
<evidence type="ECO:0000256" key="7">
    <source>
        <dbReference type="ARBA" id="ARBA00022679"/>
    </source>
</evidence>
<proteinExistence type="inferred from homology"/>
<evidence type="ECO:0000256" key="6">
    <source>
        <dbReference type="ARBA" id="ARBA00022556"/>
    </source>
</evidence>
<keyword evidence="15" id="KW-1185">Reference proteome</keyword>
<keyword evidence="11 13" id="KW-0443">Lipid metabolism</keyword>
<reference evidence="14" key="1">
    <citation type="submission" date="2022-08" db="EMBL/GenBank/DDBJ databases">
        <authorList>
            <person name="Zhang D."/>
        </authorList>
    </citation>
    <scope>NUCLEOTIDE SEQUENCE</scope>
    <source>
        <strain evidence="14">XJ19-11</strain>
    </source>
</reference>
<name>A0A9X2SXE9_9BACT</name>
<sequence length="351" mass="40037">MRWYEPFLYPFSLLYDGVTRYRNDMFDTQKKKSTEFLIPTVVVGNLNLGGSGKTPMVEFLIESFRDKYRLATLSRGYGRKSKGFLLAEPNLGPIDIGDEPFQIYSKFGKDVIVAVGEERVMAIPQIIFHNPETELILLDDAFQHRYVKADFSILLTTFQNPFFKDKVLPLGTLRENAKGAKRADLIIVTKCPASLSRTEKSFFEAGIRKYSEAPVLFAGIKYGNPEPLFHTDVKTKKKVILVSGIANDSLFKEAAGKKFEVVETITFADHHRYTLADIRRILEMVKNHGEAMVLTTEKDAVKLKDASFHEYLVEIPIFALPIKVDLEESDSQYLIERITKTVKDKAYIREI</sequence>
<keyword evidence="6 13" id="KW-0441">Lipid A biosynthesis</keyword>
<protein>
    <recommendedName>
        <fullName evidence="4 13">Tetraacyldisaccharide 4'-kinase</fullName>
        <ecNumber evidence="3 13">2.7.1.130</ecNumber>
    </recommendedName>
    <alternativeName>
        <fullName evidence="12 13">Lipid A 4'-kinase</fullName>
    </alternativeName>
</protein>
<accession>A0A9X2SXE9</accession>
<dbReference type="PANTHER" id="PTHR42724">
    <property type="entry name" value="TETRAACYLDISACCHARIDE 4'-KINASE"/>
    <property type="match status" value="1"/>
</dbReference>
<comment type="catalytic activity">
    <reaction evidence="13">
        <text>a lipid A disaccharide + ATP = a lipid IVA + ADP + H(+)</text>
        <dbReference type="Rhea" id="RHEA:67840"/>
        <dbReference type="ChEBI" id="CHEBI:15378"/>
        <dbReference type="ChEBI" id="CHEBI:30616"/>
        <dbReference type="ChEBI" id="CHEBI:176343"/>
        <dbReference type="ChEBI" id="CHEBI:176425"/>
        <dbReference type="ChEBI" id="CHEBI:456216"/>
        <dbReference type="EC" id="2.7.1.130"/>
    </reaction>
</comment>
<keyword evidence="8 13" id="KW-0547">Nucleotide-binding</keyword>
<evidence type="ECO:0000256" key="11">
    <source>
        <dbReference type="ARBA" id="ARBA00023098"/>
    </source>
</evidence>
<evidence type="ECO:0000313" key="14">
    <source>
        <dbReference type="EMBL" id="MCR9013727.1"/>
    </source>
</evidence>
<dbReference type="EC" id="2.7.1.130" evidence="3 13"/>
<keyword evidence="5 13" id="KW-0444">Lipid biosynthesis</keyword>
<evidence type="ECO:0000256" key="5">
    <source>
        <dbReference type="ARBA" id="ARBA00022516"/>
    </source>
</evidence>
<comment type="caution">
    <text evidence="14">The sequence shown here is derived from an EMBL/GenBank/DDBJ whole genome shotgun (WGS) entry which is preliminary data.</text>
</comment>
<evidence type="ECO:0000313" key="15">
    <source>
        <dbReference type="Proteomes" id="UP001142175"/>
    </source>
</evidence>
<dbReference type="Pfam" id="PF02606">
    <property type="entry name" value="LpxK"/>
    <property type="match status" value="1"/>
</dbReference>
<dbReference type="GO" id="GO:0005524">
    <property type="term" value="F:ATP binding"/>
    <property type="evidence" value="ECO:0007669"/>
    <property type="project" value="UniProtKB-UniRule"/>
</dbReference>
<evidence type="ECO:0000256" key="13">
    <source>
        <dbReference type="HAMAP-Rule" id="MF_00409"/>
    </source>
</evidence>
<feature type="binding site" evidence="13">
    <location>
        <begin position="47"/>
        <end position="54"/>
    </location>
    <ligand>
        <name>ATP</name>
        <dbReference type="ChEBI" id="CHEBI:30616"/>
    </ligand>
</feature>
<dbReference type="GO" id="GO:0009244">
    <property type="term" value="P:lipopolysaccharide core region biosynthetic process"/>
    <property type="evidence" value="ECO:0007669"/>
    <property type="project" value="TreeGrafter"/>
</dbReference>
<dbReference type="GO" id="GO:0009245">
    <property type="term" value="P:lipid A biosynthetic process"/>
    <property type="evidence" value="ECO:0007669"/>
    <property type="project" value="UniProtKB-UniRule"/>
</dbReference>
<dbReference type="HAMAP" id="MF_00409">
    <property type="entry name" value="LpxK"/>
    <property type="match status" value="1"/>
</dbReference>
<evidence type="ECO:0000256" key="10">
    <source>
        <dbReference type="ARBA" id="ARBA00022840"/>
    </source>
</evidence>
<dbReference type="InterPro" id="IPR027417">
    <property type="entry name" value="P-loop_NTPase"/>
</dbReference>
<keyword evidence="7 13" id="KW-0808">Transferase</keyword>
<comment type="pathway">
    <text evidence="2 13">Glycolipid biosynthesis; lipid IV(A) biosynthesis; lipid IV(A) from (3R)-3-hydroxytetradecanoyl-[acyl-carrier-protein] and UDP-N-acetyl-alpha-D-glucosamine: step 6/6.</text>
</comment>
<dbReference type="EMBL" id="JANSUY010000001">
    <property type="protein sequence ID" value="MCR9013727.1"/>
    <property type="molecule type" value="Genomic_DNA"/>
</dbReference>
<dbReference type="RefSeq" id="WP_258421622.1">
    <property type="nucleotide sequence ID" value="NZ_JANSUY010000001.1"/>
</dbReference>
<evidence type="ECO:0000256" key="1">
    <source>
        <dbReference type="ARBA" id="ARBA00002274"/>
    </source>
</evidence>
<comment type="similarity">
    <text evidence="13">Belongs to the LpxK family.</text>
</comment>
<dbReference type="Proteomes" id="UP001142175">
    <property type="component" value="Unassembled WGS sequence"/>
</dbReference>
<dbReference type="AlphaFoldDB" id="A0A9X2SXE9"/>
<gene>
    <name evidence="13 14" type="primary">lpxK</name>
    <name evidence="14" type="ORF">NU887_01705</name>
</gene>
<dbReference type="GO" id="GO:0009029">
    <property type="term" value="F:lipid-A 4'-kinase activity"/>
    <property type="evidence" value="ECO:0007669"/>
    <property type="project" value="UniProtKB-UniRule"/>
</dbReference>
<evidence type="ECO:0000256" key="4">
    <source>
        <dbReference type="ARBA" id="ARBA00016436"/>
    </source>
</evidence>
<keyword evidence="10 13" id="KW-0067">ATP-binding</keyword>
<evidence type="ECO:0000256" key="8">
    <source>
        <dbReference type="ARBA" id="ARBA00022741"/>
    </source>
</evidence>
<dbReference type="GO" id="GO:0005886">
    <property type="term" value="C:plasma membrane"/>
    <property type="evidence" value="ECO:0007669"/>
    <property type="project" value="TreeGrafter"/>
</dbReference>
<keyword evidence="9 13" id="KW-0418">Kinase</keyword>
<dbReference type="SUPFAM" id="SSF52540">
    <property type="entry name" value="P-loop containing nucleoside triphosphate hydrolases"/>
    <property type="match status" value="1"/>
</dbReference>
<evidence type="ECO:0000256" key="2">
    <source>
        <dbReference type="ARBA" id="ARBA00004870"/>
    </source>
</evidence>
<evidence type="ECO:0000256" key="9">
    <source>
        <dbReference type="ARBA" id="ARBA00022777"/>
    </source>
</evidence>
<organism evidence="14 15">
    <name type="scientific">Aquiflexum gelatinilyticum</name>
    <dbReference type="NCBI Taxonomy" id="2961943"/>
    <lineage>
        <taxon>Bacteria</taxon>
        <taxon>Pseudomonadati</taxon>
        <taxon>Bacteroidota</taxon>
        <taxon>Cytophagia</taxon>
        <taxon>Cytophagales</taxon>
        <taxon>Cyclobacteriaceae</taxon>
        <taxon>Aquiflexum</taxon>
    </lineage>
</organism>
<dbReference type="PANTHER" id="PTHR42724:SF1">
    <property type="entry name" value="TETRAACYLDISACCHARIDE 4'-KINASE, MITOCHONDRIAL-RELATED"/>
    <property type="match status" value="1"/>
</dbReference>
<evidence type="ECO:0000256" key="3">
    <source>
        <dbReference type="ARBA" id="ARBA00012071"/>
    </source>
</evidence>
<dbReference type="NCBIfam" id="TIGR00682">
    <property type="entry name" value="lpxK"/>
    <property type="match status" value="1"/>
</dbReference>
<dbReference type="InterPro" id="IPR003758">
    <property type="entry name" value="LpxK"/>
</dbReference>
<comment type="function">
    <text evidence="1 13">Transfers the gamma-phosphate of ATP to the 4'-position of a tetraacyldisaccharide 1-phosphate intermediate (termed DS-1-P) to form tetraacyldisaccharide 1,4'-bis-phosphate (lipid IVA).</text>
</comment>